<evidence type="ECO:0000313" key="3">
    <source>
        <dbReference type="EMBL" id="MFC4556520.1"/>
    </source>
</evidence>
<dbReference type="InterPro" id="IPR036388">
    <property type="entry name" value="WH-like_DNA-bd_sf"/>
</dbReference>
<dbReference type="SUPFAM" id="SSF46785">
    <property type="entry name" value="Winged helix' DNA-binding domain"/>
    <property type="match status" value="1"/>
</dbReference>
<dbReference type="EMBL" id="JBHSGF010000013">
    <property type="protein sequence ID" value="MFC4556520.1"/>
    <property type="molecule type" value="Genomic_DNA"/>
</dbReference>
<evidence type="ECO:0000256" key="1">
    <source>
        <dbReference type="SAM" id="MobiDB-lite"/>
    </source>
</evidence>
<dbReference type="InterPro" id="IPR036390">
    <property type="entry name" value="WH_DNA-bd_sf"/>
</dbReference>
<dbReference type="RefSeq" id="WP_122824192.1">
    <property type="nucleotide sequence ID" value="NZ_CP033325.1"/>
</dbReference>
<name>A0ABV9DCS5_9MICO</name>
<organism evidence="3 4">
    <name type="scientific">Georgenia faecalis</name>
    <dbReference type="NCBI Taxonomy" id="2483799"/>
    <lineage>
        <taxon>Bacteria</taxon>
        <taxon>Bacillati</taxon>
        <taxon>Actinomycetota</taxon>
        <taxon>Actinomycetes</taxon>
        <taxon>Micrococcales</taxon>
        <taxon>Bogoriellaceae</taxon>
        <taxon>Georgenia</taxon>
    </lineage>
</organism>
<accession>A0ABV9DCS5</accession>
<proteinExistence type="predicted"/>
<keyword evidence="4" id="KW-1185">Reference proteome</keyword>
<protein>
    <submittedName>
        <fullName evidence="3">PadR family transcriptional regulator</fullName>
    </submittedName>
</protein>
<reference evidence="4" key="1">
    <citation type="journal article" date="2019" name="Int. J. Syst. Evol. Microbiol.">
        <title>The Global Catalogue of Microorganisms (GCM) 10K type strain sequencing project: providing services to taxonomists for standard genome sequencing and annotation.</title>
        <authorList>
            <consortium name="The Broad Institute Genomics Platform"/>
            <consortium name="The Broad Institute Genome Sequencing Center for Infectious Disease"/>
            <person name="Wu L."/>
            <person name="Ma J."/>
        </authorList>
    </citation>
    <scope>NUCLEOTIDE SEQUENCE [LARGE SCALE GENOMIC DNA]</scope>
    <source>
        <strain evidence="4">JCM 3369</strain>
    </source>
</reference>
<dbReference type="Proteomes" id="UP001595955">
    <property type="component" value="Unassembled WGS sequence"/>
</dbReference>
<evidence type="ECO:0000259" key="2">
    <source>
        <dbReference type="Pfam" id="PF03551"/>
    </source>
</evidence>
<dbReference type="PANTHER" id="PTHR33169:SF14">
    <property type="entry name" value="TRANSCRIPTIONAL REGULATOR RV3488"/>
    <property type="match status" value="1"/>
</dbReference>
<evidence type="ECO:0000313" key="4">
    <source>
        <dbReference type="Proteomes" id="UP001595955"/>
    </source>
</evidence>
<sequence length="139" mass="14729">MTTQAWPSEWLRGVLEVCVLRAVAEAPTYGYAIAADLEAAGLGSIKGGTLYPLLTRFEKAGVIAPEWRTGEGGPARKYYALTDRGRTELAELSARWSEFARTVTDHLAPSPDRGTPAAPPAGRDHPGAPAPAPSRKASS</sequence>
<dbReference type="InterPro" id="IPR005149">
    <property type="entry name" value="Tscrpt_reg_PadR_N"/>
</dbReference>
<dbReference type="PANTHER" id="PTHR33169">
    <property type="entry name" value="PADR-FAMILY TRANSCRIPTIONAL REGULATOR"/>
    <property type="match status" value="1"/>
</dbReference>
<dbReference type="Gene3D" id="1.10.10.10">
    <property type="entry name" value="Winged helix-like DNA-binding domain superfamily/Winged helix DNA-binding domain"/>
    <property type="match status" value="1"/>
</dbReference>
<dbReference type="Pfam" id="PF03551">
    <property type="entry name" value="PadR"/>
    <property type="match status" value="1"/>
</dbReference>
<feature type="region of interest" description="Disordered" evidence="1">
    <location>
        <begin position="103"/>
        <end position="139"/>
    </location>
</feature>
<gene>
    <name evidence="3" type="ORF">ACFO3F_14820</name>
</gene>
<feature type="domain" description="Transcription regulator PadR N-terminal" evidence="2">
    <location>
        <begin position="19"/>
        <end position="91"/>
    </location>
</feature>
<comment type="caution">
    <text evidence="3">The sequence shown here is derived from an EMBL/GenBank/DDBJ whole genome shotgun (WGS) entry which is preliminary data.</text>
</comment>
<dbReference type="InterPro" id="IPR052509">
    <property type="entry name" value="Metal_resp_DNA-bind_regulator"/>
</dbReference>